<protein>
    <recommendedName>
        <fullName evidence="4">Secreted peptide</fullName>
    </recommendedName>
</protein>
<feature type="transmembrane region" description="Helical" evidence="1">
    <location>
        <begin position="33"/>
        <end position="58"/>
    </location>
</feature>
<keyword evidence="1" id="KW-1133">Transmembrane helix</keyword>
<gene>
    <name evidence="2" type="ORF">VTK73DRAFT_4234</name>
</gene>
<sequence length="89" mass="9851">MVKRGTRSWIFFFFFPSVMMGVSVAAASATRRAYYSCPNLCVSCVLLPFSFACVCPFLRSILHTSRSVRCLSHSDVDSGVCPHISSIYA</sequence>
<evidence type="ECO:0000313" key="2">
    <source>
        <dbReference type="EMBL" id="KAL1838819.1"/>
    </source>
</evidence>
<proteinExistence type="predicted"/>
<evidence type="ECO:0000313" key="3">
    <source>
        <dbReference type="Proteomes" id="UP001586593"/>
    </source>
</evidence>
<feature type="transmembrane region" description="Helical" evidence="1">
    <location>
        <begin position="9"/>
        <end position="27"/>
    </location>
</feature>
<keyword evidence="1" id="KW-0812">Transmembrane</keyword>
<keyword evidence="1" id="KW-0472">Membrane</keyword>
<accession>A0ABR3VAQ8</accession>
<evidence type="ECO:0008006" key="4">
    <source>
        <dbReference type="Google" id="ProtNLM"/>
    </source>
</evidence>
<name>A0ABR3VAQ8_9PEZI</name>
<keyword evidence="3" id="KW-1185">Reference proteome</keyword>
<reference evidence="2 3" key="1">
    <citation type="journal article" date="2024" name="Commun. Biol.">
        <title>Comparative genomic analysis of thermophilic fungi reveals convergent evolutionary adaptations and gene losses.</title>
        <authorList>
            <person name="Steindorff A.S."/>
            <person name="Aguilar-Pontes M.V."/>
            <person name="Robinson A.J."/>
            <person name="Andreopoulos B."/>
            <person name="LaButti K."/>
            <person name="Kuo A."/>
            <person name="Mondo S."/>
            <person name="Riley R."/>
            <person name="Otillar R."/>
            <person name="Haridas S."/>
            <person name="Lipzen A."/>
            <person name="Grimwood J."/>
            <person name="Schmutz J."/>
            <person name="Clum A."/>
            <person name="Reid I.D."/>
            <person name="Moisan M.C."/>
            <person name="Butler G."/>
            <person name="Nguyen T.T.M."/>
            <person name="Dewar K."/>
            <person name="Conant G."/>
            <person name="Drula E."/>
            <person name="Henrissat B."/>
            <person name="Hansel C."/>
            <person name="Singer S."/>
            <person name="Hutchinson M.I."/>
            <person name="de Vries R.P."/>
            <person name="Natvig D.O."/>
            <person name="Powell A.J."/>
            <person name="Tsang A."/>
            <person name="Grigoriev I.V."/>
        </authorList>
    </citation>
    <scope>NUCLEOTIDE SEQUENCE [LARGE SCALE GENOMIC DNA]</scope>
    <source>
        <strain evidence="2 3">ATCC 24622</strain>
    </source>
</reference>
<dbReference type="EMBL" id="JAZHXJ010002420">
    <property type="protein sequence ID" value="KAL1838819.1"/>
    <property type="molecule type" value="Genomic_DNA"/>
</dbReference>
<dbReference type="Proteomes" id="UP001586593">
    <property type="component" value="Unassembled WGS sequence"/>
</dbReference>
<evidence type="ECO:0000256" key="1">
    <source>
        <dbReference type="SAM" id="Phobius"/>
    </source>
</evidence>
<comment type="caution">
    <text evidence="2">The sequence shown here is derived from an EMBL/GenBank/DDBJ whole genome shotgun (WGS) entry which is preliminary data.</text>
</comment>
<organism evidence="2 3">
    <name type="scientific">Phialemonium thermophilum</name>
    <dbReference type="NCBI Taxonomy" id="223376"/>
    <lineage>
        <taxon>Eukaryota</taxon>
        <taxon>Fungi</taxon>
        <taxon>Dikarya</taxon>
        <taxon>Ascomycota</taxon>
        <taxon>Pezizomycotina</taxon>
        <taxon>Sordariomycetes</taxon>
        <taxon>Sordariomycetidae</taxon>
        <taxon>Cephalothecales</taxon>
        <taxon>Cephalothecaceae</taxon>
        <taxon>Phialemonium</taxon>
    </lineage>
</organism>